<gene>
    <name evidence="2" type="ORF">KUTeg_023431</name>
</gene>
<dbReference type="Proteomes" id="UP001217089">
    <property type="component" value="Unassembled WGS sequence"/>
</dbReference>
<comment type="caution">
    <text evidence="2">The sequence shown here is derived from an EMBL/GenBank/DDBJ whole genome shotgun (WGS) entry which is preliminary data.</text>
</comment>
<protein>
    <submittedName>
        <fullName evidence="2">Uncharacterized protein</fullName>
    </submittedName>
</protein>
<keyword evidence="1" id="KW-0175">Coiled coil</keyword>
<organism evidence="2 3">
    <name type="scientific">Tegillarca granosa</name>
    <name type="common">Malaysian cockle</name>
    <name type="synonym">Anadara granosa</name>
    <dbReference type="NCBI Taxonomy" id="220873"/>
    <lineage>
        <taxon>Eukaryota</taxon>
        <taxon>Metazoa</taxon>
        <taxon>Spiralia</taxon>
        <taxon>Lophotrochozoa</taxon>
        <taxon>Mollusca</taxon>
        <taxon>Bivalvia</taxon>
        <taxon>Autobranchia</taxon>
        <taxon>Pteriomorphia</taxon>
        <taxon>Arcoida</taxon>
        <taxon>Arcoidea</taxon>
        <taxon>Arcidae</taxon>
        <taxon>Tegillarca</taxon>
    </lineage>
</organism>
<proteinExistence type="predicted"/>
<reference evidence="2 3" key="1">
    <citation type="submission" date="2022-12" db="EMBL/GenBank/DDBJ databases">
        <title>Chromosome-level genome of Tegillarca granosa.</title>
        <authorList>
            <person name="Kim J."/>
        </authorList>
    </citation>
    <scope>NUCLEOTIDE SEQUENCE [LARGE SCALE GENOMIC DNA]</scope>
    <source>
        <strain evidence="2">Teg-2019</strain>
        <tissue evidence="2">Adductor muscle</tissue>
    </source>
</reference>
<evidence type="ECO:0000256" key="1">
    <source>
        <dbReference type="SAM" id="Coils"/>
    </source>
</evidence>
<keyword evidence="3" id="KW-1185">Reference proteome</keyword>
<accession>A0ABQ9E4L6</accession>
<feature type="coiled-coil region" evidence="1">
    <location>
        <begin position="66"/>
        <end position="93"/>
    </location>
</feature>
<name>A0ABQ9E4L6_TEGGR</name>
<evidence type="ECO:0000313" key="2">
    <source>
        <dbReference type="EMBL" id="KAJ8299371.1"/>
    </source>
</evidence>
<dbReference type="EMBL" id="JARBDR010000921">
    <property type="protein sequence ID" value="KAJ8299371.1"/>
    <property type="molecule type" value="Genomic_DNA"/>
</dbReference>
<evidence type="ECO:0000313" key="3">
    <source>
        <dbReference type="Proteomes" id="UP001217089"/>
    </source>
</evidence>
<sequence length="535" mass="60912">MRHRPTLGEIFISQETKLIISQAYNLIDADVITLMSDAELEKYIPKFGDRIALRSFLKTSSSAGKEKEKRGLLDKLRRKLQNYTETDEKESNSSLKKTKCMGSNASKERIRIELGWMHFNEKAGYTQVRTKHGGGTRSLKMEKTAKKREIMKEAKSIFFPGGKSTKGEISNMKCELTDFKLDCVDEGISIAEIINKTKMYKVRFYLTTKQETEDSDELPDTTTKPTEIHQNAVAETTEHIATEQYAIAENTVNIGTQPNVISQNDQNPENSDFLVFDNEETSFADLLAINTAPKPITVDMNSILAADALARALNESEVQFGPGPDRTLDDTIPYEYNEQGVQTLTVHRGHVLNDLVLAATRKNFRTNVKYKIKMIGSNGIEEAAEDNGGVMRDALTEFYESWKQEQVFPVQLAKPFMQQCLFGNMAQKCDLIAPFIHRLPRMDLTVLIEALNDFKADEGELLDLLERLKVKQITTKDNIRRILEEVAHRELVQAPMFVCDSWYNILCQLSIDYEQLDHIYENLEPTNRKVLKALK</sequence>